<dbReference type="AlphaFoldDB" id="A0A1W1D9V3"/>
<reference evidence="2" key="1">
    <citation type="submission" date="2016-10" db="EMBL/GenBank/DDBJ databases">
        <authorList>
            <person name="de Groot N.N."/>
        </authorList>
    </citation>
    <scope>NUCLEOTIDE SEQUENCE</scope>
</reference>
<accession>A0A1W1D9V3</accession>
<name>A0A1W1D9V3_9ZZZZ</name>
<sequence>MWFIIKWTIASVVAIAILVLLFIAVMAIITMIMGESIDIGNTVNHYSSQFHSHYHSN</sequence>
<keyword evidence="1" id="KW-0812">Transmembrane</keyword>
<organism evidence="2">
    <name type="scientific">hydrothermal vent metagenome</name>
    <dbReference type="NCBI Taxonomy" id="652676"/>
    <lineage>
        <taxon>unclassified sequences</taxon>
        <taxon>metagenomes</taxon>
        <taxon>ecological metagenomes</taxon>
    </lineage>
</organism>
<keyword evidence="1" id="KW-1133">Transmembrane helix</keyword>
<feature type="transmembrane region" description="Helical" evidence="1">
    <location>
        <begin position="7"/>
        <end position="33"/>
    </location>
</feature>
<proteinExistence type="predicted"/>
<dbReference type="EMBL" id="FPHR01000019">
    <property type="protein sequence ID" value="SFV77216.1"/>
    <property type="molecule type" value="Genomic_DNA"/>
</dbReference>
<gene>
    <name evidence="2" type="ORF">MNB_SUP05-4-176</name>
</gene>
<evidence type="ECO:0000313" key="2">
    <source>
        <dbReference type="EMBL" id="SFV77216.1"/>
    </source>
</evidence>
<evidence type="ECO:0000256" key="1">
    <source>
        <dbReference type="SAM" id="Phobius"/>
    </source>
</evidence>
<keyword evidence="1" id="KW-0472">Membrane</keyword>
<protein>
    <submittedName>
        <fullName evidence="2">Uncharacterized protein</fullName>
    </submittedName>
</protein>